<accession>A0A1M8A6S5</accession>
<dbReference type="STRING" id="1230383.A0A1M8A6S5"/>
<evidence type="ECO:0000313" key="6">
    <source>
        <dbReference type="Proteomes" id="UP000186303"/>
    </source>
</evidence>
<dbReference type="InterPro" id="IPR011993">
    <property type="entry name" value="PH-like_dom_sf"/>
</dbReference>
<proteinExistence type="predicted"/>
<keyword evidence="6" id="KW-1185">Reference proteome</keyword>
<dbReference type="Pfam" id="PF00638">
    <property type="entry name" value="Ran_BP1"/>
    <property type="match status" value="1"/>
</dbReference>
<dbReference type="Gene3D" id="2.30.29.30">
    <property type="entry name" value="Pleckstrin-homology domain (PH domain)/Phosphotyrosine-binding domain (PTB)"/>
    <property type="match status" value="1"/>
</dbReference>
<comment type="subcellular location">
    <subcellularLocation>
        <location evidence="1">Nucleus</location>
    </subcellularLocation>
</comment>
<dbReference type="PROSITE" id="PS50196">
    <property type="entry name" value="RANBD1"/>
    <property type="match status" value="1"/>
</dbReference>
<dbReference type="InterPro" id="IPR000156">
    <property type="entry name" value="Ran_bind_dom"/>
</dbReference>
<dbReference type="GO" id="GO:0005634">
    <property type="term" value="C:nucleus"/>
    <property type="evidence" value="ECO:0007669"/>
    <property type="project" value="UniProtKB-SubCell"/>
</dbReference>
<feature type="compositionally biased region" description="Basic and acidic residues" evidence="3">
    <location>
        <begin position="1"/>
        <end position="29"/>
    </location>
</feature>
<feature type="compositionally biased region" description="Polar residues" evidence="3">
    <location>
        <begin position="41"/>
        <end position="70"/>
    </location>
</feature>
<dbReference type="SMART" id="SM00160">
    <property type="entry name" value="RanBD"/>
    <property type="match status" value="1"/>
</dbReference>
<gene>
    <name evidence="5" type="ORF">MSYG_2522</name>
</gene>
<organism evidence="5 6">
    <name type="scientific">Malassezia sympodialis (strain ATCC 42132)</name>
    <name type="common">Atopic eczema-associated yeast</name>
    <dbReference type="NCBI Taxonomy" id="1230383"/>
    <lineage>
        <taxon>Eukaryota</taxon>
        <taxon>Fungi</taxon>
        <taxon>Dikarya</taxon>
        <taxon>Basidiomycota</taxon>
        <taxon>Ustilaginomycotina</taxon>
        <taxon>Malasseziomycetes</taxon>
        <taxon>Malasseziales</taxon>
        <taxon>Malasseziaceae</taxon>
        <taxon>Malassezia</taxon>
    </lineage>
</organism>
<keyword evidence="2" id="KW-0539">Nucleus</keyword>
<protein>
    <recommendedName>
        <fullName evidence="4">RanBD1 domain-containing protein</fullName>
    </recommendedName>
</protein>
<evidence type="ECO:0000256" key="3">
    <source>
        <dbReference type="SAM" id="MobiDB-lite"/>
    </source>
</evidence>
<name>A0A1M8A6S5_MALS4</name>
<evidence type="ECO:0000256" key="1">
    <source>
        <dbReference type="ARBA" id="ARBA00004123"/>
    </source>
</evidence>
<dbReference type="EMBL" id="LT671824">
    <property type="protein sequence ID" value="SHO78180.1"/>
    <property type="molecule type" value="Genomic_DNA"/>
</dbReference>
<sequence length="313" mass="34719">MQNKREREETGESVVAKEDTTSKKQRNETETSSEALASSLIPTSAASDSIAPTQMNGASSTLSTNESPKQNAGEKEEIKTPEEMEKRTTIQEDDGKTKDCPTQEIVKATTVTQEKAEESTERSNNNSGANLGFGAFASHSAPFKSATALTQKAEDAAVQVDKDWAASSHEKVPENQEIVVRKKEVQRPDLELTTGEEDETTVQSNRVKLYSMAKDQSWKERGTGSLKLNYQESSEAARLVMRSEGVLKLILNVKLFAGMQCDLEQERFLRLVAMESEGLTHFAIKFANATEASTFLKQLRMHIPREAHSRRDE</sequence>
<feature type="region of interest" description="Disordered" evidence="3">
    <location>
        <begin position="1"/>
        <end position="131"/>
    </location>
</feature>
<evidence type="ECO:0000313" key="5">
    <source>
        <dbReference type="EMBL" id="SHO78180.1"/>
    </source>
</evidence>
<dbReference type="PANTHER" id="PTHR23138">
    <property type="entry name" value="RAN BINDING PROTEIN"/>
    <property type="match status" value="1"/>
</dbReference>
<reference evidence="6" key="1">
    <citation type="journal article" date="2017" name="Nucleic Acids Res.">
        <title>Proteogenomics produces comprehensive and highly accurate protein-coding gene annotation in a complete genome assembly of Malassezia sympodialis.</title>
        <authorList>
            <person name="Zhu Y."/>
            <person name="Engstroem P.G."/>
            <person name="Tellgren-Roth C."/>
            <person name="Baudo C.D."/>
            <person name="Kennell J.C."/>
            <person name="Sun S."/>
            <person name="Billmyre R.B."/>
            <person name="Schroeder M.S."/>
            <person name="Andersson A."/>
            <person name="Holm T."/>
            <person name="Sigurgeirsson B."/>
            <person name="Wu G."/>
            <person name="Sankaranarayanan S.R."/>
            <person name="Siddharthan R."/>
            <person name="Sanyal K."/>
            <person name="Lundeberg J."/>
            <person name="Nystedt B."/>
            <person name="Boekhout T."/>
            <person name="Dawson T.L. Jr."/>
            <person name="Heitman J."/>
            <person name="Scheynius A."/>
            <person name="Lehtioe J."/>
        </authorList>
    </citation>
    <scope>NUCLEOTIDE SEQUENCE [LARGE SCALE GENOMIC DNA]</scope>
    <source>
        <strain evidence="6">ATCC 42132</strain>
    </source>
</reference>
<dbReference type="InterPro" id="IPR045255">
    <property type="entry name" value="RanBP1-like"/>
</dbReference>
<dbReference type="AlphaFoldDB" id="A0A1M8A6S5"/>
<dbReference type="SUPFAM" id="SSF50729">
    <property type="entry name" value="PH domain-like"/>
    <property type="match status" value="1"/>
</dbReference>
<feature type="domain" description="RanBD1" evidence="4">
    <location>
        <begin position="175"/>
        <end position="260"/>
    </location>
</feature>
<dbReference type="CDD" id="cd13180">
    <property type="entry name" value="RanBD_RanBP3"/>
    <property type="match status" value="1"/>
</dbReference>
<dbReference type="Proteomes" id="UP000186303">
    <property type="component" value="Chromosome 4"/>
</dbReference>
<evidence type="ECO:0000259" key="4">
    <source>
        <dbReference type="PROSITE" id="PS50196"/>
    </source>
</evidence>
<dbReference type="OrthoDB" id="185618at2759"/>
<evidence type="ECO:0000256" key="2">
    <source>
        <dbReference type="ARBA" id="ARBA00023242"/>
    </source>
</evidence>
<dbReference type="PANTHER" id="PTHR23138:SF142">
    <property type="entry name" value="RAN-BINDING PROTEIN 3B-RELATED"/>
    <property type="match status" value="1"/>
</dbReference>
<feature type="compositionally biased region" description="Low complexity" evidence="3">
    <location>
        <begin position="30"/>
        <end position="40"/>
    </location>
</feature>
<feature type="compositionally biased region" description="Basic and acidic residues" evidence="3">
    <location>
        <begin position="72"/>
        <end position="101"/>
    </location>
</feature>
<dbReference type="VEuPathDB" id="FungiDB:MSYG_2522"/>